<evidence type="ECO:0000313" key="2">
    <source>
        <dbReference type="EMBL" id="MFC4409704.1"/>
    </source>
</evidence>
<proteinExistence type="predicted"/>
<organism evidence="2 3">
    <name type="scientific">Chungangia koreensis</name>
    <dbReference type="NCBI Taxonomy" id="752657"/>
    <lineage>
        <taxon>Bacteria</taxon>
        <taxon>Bacillati</taxon>
        <taxon>Bacillota</taxon>
        <taxon>Bacilli</taxon>
        <taxon>Lactobacillales</taxon>
        <taxon>Chungangia</taxon>
    </lineage>
</organism>
<feature type="transmembrane region" description="Helical" evidence="1">
    <location>
        <begin position="490"/>
        <end position="510"/>
    </location>
</feature>
<evidence type="ECO:0000256" key="1">
    <source>
        <dbReference type="SAM" id="Phobius"/>
    </source>
</evidence>
<protein>
    <submittedName>
        <fullName evidence="2">Uncharacterized protein</fullName>
    </submittedName>
</protein>
<feature type="transmembrane region" description="Helical" evidence="1">
    <location>
        <begin position="386"/>
        <end position="410"/>
    </location>
</feature>
<name>A0ABV8X3U6_9LACT</name>
<sequence>MKSKLTWISILLLLILLGFQYGVTLNEHLKTPSSQWSSAQSLYEGKSNYSSIESVKEETGYTVTLKDLQKQDILICDNDLNSCSYDRTISDGATHKYTYNDKKTSYYIEDDQLVLSTDEGRKVIADASNFTVGGEQIAYWNDDLQVVLVDINTLEEVQDFQMAQPVKTGSFIDGQLFILTEDAKSRVLTGYIEKNMSQPLFSFPIKASENLQSIQLFSPEEGKFGILLDVEILAGGGRTKYISYAEFGDEIGQQLQLTKLSFKDAESGSRLEDVRNPYVWDGENENTISFSAGGYDTSGQYATRIYVGDFSGDEMTAYAATKSDELFSRPHLVDQKNVLIFALDGKEKSLSYSSADPVKVANSSHVGEGDVKTAILKLLTLLTHGMILLLVSFLWFLPALGITYGIQAVFRKMYKTISEQTLFYIHSVVLFLIQLIIFTKVFYVEQFVVTIPFLNHVGQLILLLAVCIIISMLPILFIRKRLTEENFNSSIMYVTFTNLVILLIVIGPYFL</sequence>
<comment type="caution">
    <text evidence="2">The sequence shown here is derived from an EMBL/GenBank/DDBJ whole genome shotgun (WGS) entry which is preliminary data.</text>
</comment>
<dbReference type="Proteomes" id="UP001595817">
    <property type="component" value="Unassembled WGS sequence"/>
</dbReference>
<dbReference type="RefSeq" id="WP_378152749.1">
    <property type="nucleotide sequence ID" value="NZ_JBHSEC010000005.1"/>
</dbReference>
<reference evidence="3" key="1">
    <citation type="journal article" date="2019" name="Int. J. Syst. Evol. Microbiol.">
        <title>The Global Catalogue of Microorganisms (GCM) 10K type strain sequencing project: providing services to taxonomists for standard genome sequencing and annotation.</title>
        <authorList>
            <consortium name="The Broad Institute Genomics Platform"/>
            <consortium name="The Broad Institute Genome Sequencing Center for Infectious Disease"/>
            <person name="Wu L."/>
            <person name="Ma J."/>
        </authorList>
    </citation>
    <scope>NUCLEOTIDE SEQUENCE [LARGE SCALE GENOMIC DNA]</scope>
    <source>
        <strain evidence="3">CCUG 59778</strain>
    </source>
</reference>
<dbReference type="EMBL" id="JBHSEC010000005">
    <property type="protein sequence ID" value="MFC4409704.1"/>
    <property type="molecule type" value="Genomic_DNA"/>
</dbReference>
<evidence type="ECO:0000313" key="3">
    <source>
        <dbReference type="Proteomes" id="UP001595817"/>
    </source>
</evidence>
<feature type="transmembrane region" description="Helical" evidence="1">
    <location>
        <begin position="422"/>
        <end position="444"/>
    </location>
</feature>
<keyword evidence="1" id="KW-1133">Transmembrane helix</keyword>
<feature type="transmembrane region" description="Helical" evidence="1">
    <location>
        <begin position="456"/>
        <end position="478"/>
    </location>
</feature>
<gene>
    <name evidence="2" type="ORF">ACFOZY_04555</name>
</gene>
<keyword evidence="3" id="KW-1185">Reference proteome</keyword>
<keyword evidence="1" id="KW-0472">Membrane</keyword>
<accession>A0ABV8X3U6</accession>
<keyword evidence="1" id="KW-0812">Transmembrane</keyword>